<dbReference type="Proteomes" id="UP000824031">
    <property type="component" value="Unassembled WGS sequence"/>
</dbReference>
<name>A0A9D2JFG1_9FIRM</name>
<dbReference type="AlphaFoldDB" id="A0A9D2JFG1"/>
<protein>
    <submittedName>
        <fullName evidence="1">Uncharacterized protein</fullName>
    </submittedName>
</protein>
<reference evidence="1" key="2">
    <citation type="submission" date="2021-04" db="EMBL/GenBank/DDBJ databases">
        <authorList>
            <person name="Gilroy R."/>
        </authorList>
    </citation>
    <scope>NUCLEOTIDE SEQUENCE</scope>
    <source>
        <strain evidence="1">3436</strain>
    </source>
</reference>
<sequence length="83" mass="9250">MNPLFNAMQGAGMFGGSQNASMMNTVQNIMNMAQGKDPNAIVNMMMQRNPQFAQFMRDHQGQTPEQVAAQYGLDYNQIRAMMG</sequence>
<evidence type="ECO:0000313" key="1">
    <source>
        <dbReference type="EMBL" id="HIZ47317.1"/>
    </source>
</evidence>
<accession>A0A9D2JFG1</accession>
<proteinExistence type="predicted"/>
<gene>
    <name evidence="1" type="ORF">H9810_01170</name>
</gene>
<comment type="caution">
    <text evidence="1">The sequence shown here is derived from an EMBL/GenBank/DDBJ whole genome shotgun (WGS) entry which is preliminary data.</text>
</comment>
<dbReference type="EMBL" id="DXBO01000019">
    <property type="protein sequence ID" value="HIZ47317.1"/>
    <property type="molecule type" value="Genomic_DNA"/>
</dbReference>
<reference evidence="1" key="1">
    <citation type="journal article" date="2021" name="PeerJ">
        <title>Extensive microbial diversity within the chicken gut microbiome revealed by metagenomics and culture.</title>
        <authorList>
            <person name="Gilroy R."/>
            <person name="Ravi A."/>
            <person name="Getino M."/>
            <person name="Pursley I."/>
            <person name="Horton D.L."/>
            <person name="Alikhan N.F."/>
            <person name="Baker D."/>
            <person name="Gharbi K."/>
            <person name="Hall N."/>
            <person name="Watson M."/>
            <person name="Adriaenssens E.M."/>
            <person name="Foster-Nyarko E."/>
            <person name="Jarju S."/>
            <person name="Secka A."/>
            <person name="Antonio M."/>
            <person name="Oren A."/>
            <person name="Chaudhuri R.R."/>
            <person name="La Ragione R."/>
            <person name="Hildebrand F."/>
            <person name="Pallen M.J."/>
        </authorList>
    </citation>
    <scope>NUCLEOTIDE SEQUENCE</scope>
    <source>
        <strain evidence="1">3436</strain>
    </source>
</reference>
<organism evidence="1 2">
    <name type="scientific">Candidatus Gemmiger excrementavium</name>
    <dbReference type="NCBI Taxonomy" id="2838608"/>
    <lineage>
        <taxon>Bacteria</taxon>
        <taxon>Bacillati</taxon>
        <taxon>Bacillota</taxon>
        <taxon>Clostridia</taxon>
        <taxon>Eubacteriales</taxon>
        <taxon>Gemmiger</taxon>
    </lineage>
</organism>
<evidence type="ECO:0000313" key="2">
    <source>
        <dbReference type="Proteomes" id="UP000824031"/>
    </source>
</evidence>